<evidence type="ECO:0000313" key="2">
    <source>
        <dbReference type="Proteomes" id="UP001454036"/>
    </source>
</evidence>
<organism evidence="1 2">
    <name type="scientific">Lithospermum erythrorhizon</name>
    <name type="common">Purple gromwell</name>
    <name type="synonym">Lithospermum officinale var. erythrorhizon</name>
    <dbReference type="NCBI Taxonomy" id="34254"/>
    <lineage>
        <taxon>Eukaryota</taxon>
        <taxon>Viridiplantae</taxon>
        <taxon>Streptophyta</taxon>
        <taxon>Embryophyta</taxon>
        <taxon>Tracheophyta</taxon>
        <taxon>Spermatophyta</taxon>
        <taxon>Magnoliopsida</taxon>
        <taxon>eudicotyledons</taxon>
        <taxon>Gunneridae</taxon>
        <taxon>Pentapetalae</taxon>
        <taxon>asterids</taxon>
        <taxon>lamiids</taxon>
        <taxon>Boraginales</taxon>
        <taxon>Boraginaceae</taxon>
        <taxon>Boraginoideae</taxon>
        <taxon>Lithospermeae</taxon>
        <taxon>Lithospermum</taxon>
    </lineage>
</organism>
<accession>A0AAV3PIX8</accession>
<dbReference type="AlphaFoldDB" id="A0AAV3PIX8"/>
<dbReference type="EMBL" id="BAABME010001563">
    <property type="protein sequence ID" value="GAA0150290.1"/>
    <property type="molecule type" value="Genomic_DNA"/>
</dbReference>
<name>A0AAV3PIX8_LITER</name>
<comment type="caution">
    <text evidence="1">The sequence shown here is derived from an EMBL/GenBank/DDBJ whole genome shotgun (WGS) entry which is preliminary data.</text>
</comment>
<reference evidence="1 2" key="1">
    <citation type="submission" date="2024-01" db="EMBL/GenBank/DDBJ databases">
        <title>The complete chloroplast genome sequence of Lithospermum erythrorhizon: insights into the phylogenetic relationship among Boraginaceae species and the maternal lineages of purple gromwells.</title>
        <authorList>
            <person name="Okada T."/>
            <person name="Watanabe K."/>
        </authorList>
    </citation>
    <scope>NUCLEOTIDE SEQUENCE [LARGE SCALE GENOMIC DNA]</scope>
</reference>
<sequence length="147" mass="15321">MCSSGFVLPVNLVNVGSFSPARMMASLMPGEKGASPANLVLVPRLVCLATLAERASTCCCKATIASGGAAGAAASSVVASALAACLLQLELKVGWRAQLLMTFWGRLPSSWCFRCLPSFESSTFGVVFPLNLLAWGCNPFEFPSLGL</sequence>
<evidence type="ECO:0000313" key="1">
    <source>
        <dbReference type="EMBL" id="GAA0150290.1"/>
    </source>
</evidence>
<proteinExistence type="predicted"/>
<protein>
    <recommendedName>
        <fullName evidence="3">Secreted protein</fullName>
    </recommendedName>
</protein>
<dbReference type="Proteomes" id="UP001454036">
    <property type="component" value="Unassembled WGS sequence"/>
</dbReference>
<evidence type="ECO:0008006" key="3">
    <source>
        <dbReference type="Google" id="ProtNLM"/>
    </source>
</evidence>
<gene>
    <name evidence="1" type="ORF">LIER_09263</name>
</gene>
<keyword evidence="2" id="KW-1185">Reference proteome</keyword>